<keyword evidence="1" id="KW-0732">Signal</keyword>
<dbReference type="STRING" id="1348114.OM33_13255"/>
<keyword evidence="3" id="KW-1185">Reference proteome</keyword>
<name>A0A0A7EHF0_9GAMM</name>
<dbReference type="eggNOG" id="COG4242">
    <property type="taxonomic scope" value="Bacteria"/>
</dbReference>
<dbReference type="AlphaFoldDB" id="A0A0A7EHF0"/>
<dbReference type="PANTHER" id="PTHR36175:SF1">
    <property type="entry name" value="CYANOPHYCINASE"/>
    <property type="match status" value="1"/>
</dbReference>
<feature type="signal peptide" evidence="1">
    <location>
        <begin position="1"/>
        <end position="33"/>
    </location>
</feature>
<evidence type="ECO:0000313" key="3">
    <source>
        <dbReference type="Proteomes" id="UP000030341"/>
    </source>
</evidence>
<evidence type="ECO:0008006" key="4">
    <source>
        <dbReference type="Google" id="ProtNLM"/>
    </source>
</evidence>
<dbReference type="RefSeq" id="WP_038642377.1">
    <property type="nucleotide sequence ID" value="NZ_CP009888.1"/>
</dbReference>
<dbReference type="EMBL" id="CP009888">
    <property type="protein sequence ID" value="AIY65978.1"/>
    <property type="molecule type" value="Genomic_DNA"/>
</dbReference>
<protein>
    <recommendedName>
        <fullName evidence="4">Cyanophycinase</fullName>
    </recommendedName>
</protein>
<proteinExistence type="predicted"/>
<dbReference type="KEGG" id="pseo:OM33_13255"/>
<evidence type="ECO:0000256" key="1">
    <source>
        <dbReference type="SAM" id="SignalP"/>
    </source>
</evidence>
<gene>
    <name evidence="2" type="ORF">OM33_13255</name>
</gene>
<evidence type="ECO:0000313" key="2">
    <source>
        <dbReference type="EMBL" id="AIY65978.1"/>
    </source>
</evidence>
<dbReference type="Proteomes" id="UP000030341">
    <property type="component" value="Chromosome 1"/>
</dbReference>
<dbReference type="OrthoDB" id="9799980at2"/>
<sequence length="608" mass="67344">MRFPRLCLLNNMFSKNVKNVVNSVLATSLVALAPLTSASASTLVLLSDDLTVCSSENKRYCSEDGKNSFSDDVKQKVIFDITDEALVRVSEYPWTEQEELKKQVADILKAVKPKFENAKLTERQFVRALRGVSVNTFEGTVSGRDVWQSLYEFEKRNLFDLLEQKQVEGRNNRLRTQVNLAQNTNVEADLAYQKLFELSSEIAGNKRKPRIAVITGTNRDPYAKVDYYLNLFEQVGFDATWLPLDAAMQTAITAKDYEKTACDSLEDFQVKRLASFRREVLYPDLFQQQVSECKKSEPLIGTIKRMDAIYIADGSPLLSYHAFYTPTGSQSAALNKILDMYKNNEVLVAIEGGSVNAVTSDAKPLSILTGVVNEVNTVEPVSFASGNDACSLGADCIALESEREFTVVESAILPFLPEGIIDTQVSQRGKQLRGIHAALFSANTRLFGLDNKTSVVMLNKETHSEIEVIGSGGLWLFDVTKQKNQAGVREFTSHYFTHGDTVSLRNGSVSVEFPSWKYATQLTGSQPQVTSAQAFARNNFYKLNEMMCKTGAKQALGNDKVNEQEVSIAISQNSSALARLGVVKARGSEFQVCSLSQVANKLTVSQNL</sequence>
<dbReference type="PANTHER" id="PTHR36175">
    <property type="entry name" value="CYANOPHYCINASE"/>
    <property type="match status" value="1"/>
</dbReference>
<accession>A0A0A7EHF0</accession>
<dbReference type="InterPro" id="IPR029062">
    <property type="entry name" value="Class_I_gatase-like"/>
</dbReference>
<dbReference type="HOGENOM" id="CLU_454816_0_0_6"/>
<reference evidence="2 3" key="1">
    <citation type="submission" date="2014-11" db="EMBL/GenBank/DDBJ databases">
        <title>Complete Genome Sequence of Pseudoalteromonas sp. Strain OCN003 Isolated from Kaneohe Bay, Oahu, Hawaii.</title>
        <authorList>
            <person name="Beurmann S."/>
            <person name="Videau P."/>
            <person name="Ushijima B."/>
            <person name="Smith A.M."/>
            <person name="Aeby G.S."/>
            <person name="Callahan S.M."/>
            <person name="Belcaid M."/>
        </authorList>
    </citation>
    <scope>NUCLEOTIDE SEQUENCE [LARGE SCALE GENOMIC DNA]</scope>
    <source>
        <strain evidence="2 3">OCN003</strain>
    </source>
</reference>
<feature type="chain" id="PRO_5002027981" description="Cyanophycinase" evidence="1">
    <location>
        <begin position="34"/>
        <end position="608"/>
    </location>
</feature>
<organism evidence="2 3">
    <name type="scientific">Pseudoalteromonas piratica</name>
    <dbReference type="NCBI Taxonomy" id="1348114"/>
    <lineage>
        <taxon>Bacteria</taxon>
        <taxon>Pseudomonadati</taxon>
        <taxon>Pseudomonadota</taxon>
        <taxon>Gammaproteobacteria</taxon>
        <taxon>Alteromonadales</taxon>
        <taxon>Pseudoalteromonadaceae</taxon>
        <taxon>Pseudoalteromonas</taxon>
    </lineage>
</organism>
<dbReference type="Gene3D" id="3.40.50.880">
    <property type="match status" value="1"/>
</dbReference>